<sequence length="297" mass="31941">MTITPERQARRREGFPGQRMRVLPRPLVATALASPVLSQLLVTDVGYFPRASSHGRARAHGAAQHVVIVCAAGRGTCTLPSGVHQVGAGQAVALPAGLPHRYEADAAEPWTIWWMHLVGHQVPALLEAVGATADQPVVGVGDPARVVSLIDTVIRRMERDETMATLLASSGAAWHALALLAADRRTISREQADPIEATIEHLRANVSTRISLVDLAGMAGLSVSHYSALFRRATGYGALEYQTRLRMGAARELLDTTDGPVAGVAARVGYADALYFSRQFRRIHGISPTEYRSHDKG</sequence>
<organism evidence="6 7">
    <name type="scientific">Cellulomonas fengjieae</name>
    <dbReference type="NCBI Taxonomy" id="2819978"/>
    <lineage>
        <taxon>Bacteria</taxon>
        <taxon>Bacillati</taxon>
        <taxon>Actinomycetota</taxon>
        <taxon>Actinomycetes</taxon>
        <taxon>Micrococcales</taxon>
        <taxon>Cellulomonadaceae</taxon>
        <taxon>Cellulomonas</taxon>
    </lineage>
</organism>
<dbReference type="PANTHER" id="PTHR46796">
    <property type="entry name" value="HTH-TYPE TRANSCRIPTIONAL ACTIVATOR RHAS-RELATED"/>
    <property type="match status" value="1"/>
</dbReference>
<keyword evidence="7" id="KW-1185">Reference proteome</keyword>
<dbReference type="InterPro" id="IPR018062">
    <property type="entry name" value="HTH_AraC-typ_CS"/>
</dbReference>
<protein>
    <submittedName>
        <fullName evidence="6">AraC family transcriptional regulator</fullName>
    </submittedName>
</protein>
<dbReference type="InterPro" id="IPR050204">
    <property type="entry name" value="AraC_XylS_family_regulators"/>
</dbReference>
<dbReference type="CDD" id="cd06986">
    <property type="entry name" value="cupin_MmsR-like_N"/>
    <property type="match status" value="1"/>
</dbReference>
<dbReference type="InterPro" id="IPR037923">
    <property type="entry name" value="HTH-like"/>
</dbReference>
<gene>
    <name evidence="6" type="ORF">J4035_11340</name>
</gene>
<dbReference type="InterPro" id="IPR014710">
    <property type="entry name" value="RmlC-like_jellyroll"/>
</dbReference>
<dbReference type="EMBL" id="JAGFBM010000006">
    <property type="protein sequence ID" value="MBO3085231.1"/>
    <property type="molecule type" value="Genomic_DNA"/>
</dbReference>
<evidence type="ECO:0000256" key="4">
    <source>
        <dbReference type="ARBA" id="ARBA00023163"/>
    </source>
</evidence>
<evidence type="ECO:0000256" key="3">
    <source>
        <dbReference type="ARBA" id="ARBA00023159"/>
    </source>
</evidence>
<dbReference type="PROSITE" id="PS00041">
    <property type="entry name" value="HTH_ARAC_FAMILY_1"/>
    <property type="match status" value="1"/>
</dbReference>
<keyword evidence="2" id="KW-0238">DNA-binding</keyword>
<name>A0ABS3SHK1_9CELL</name>
<keyword evidence="1" id="KW-0805">Transcription regulation</keyword>
<evidence type="ECO:0000313" key="7">
    <source>
        <dbReference type="Proteomes" id="UP000678317"/>
    </source>
</evidence>
<evidence type="ECO:0000259" key="5">
    <source>
        <dbReference type="PROSITE" id="PS01124"/>
    </source>
</evidence>
<dbReference type="Gene3D" id="2.60.120.10">
    <property type="entry name" value="Jelly Rolls"/>
    <property type="match status" value="1"/>
</dbReference>
<dbReference type="SUPFAM" id="SSF46689">
    <property type="entry name" value="Homeodomain-like"/>
    <property type="match status" value="2"/>
</dbReference>
<feature type="domain" description="HTH araC/xylS-type" evidence="5">
    <location>
        <begin position="196"/>
        <end position="294"/>
    </location>
</feature>
<dbReference type="Pfam" id="PF02311">
    <property type="entry name" value="AraC_binding"/>
    <property type="match status" value="1"/>
</dbReference>
<dbReference type="InterPro" id="IPR018060">
    <property type="entry name" value="HTH_AraC"/>
</dbReference>
<dbReference type="Pfam" id="PF12833">
    <property type="entry name" value="HTH_18"/>
    <property type="match status" value="1"/>
</dbReference>
<dbReference type="SMART" id="SM00342">
    <property type="entry name" value="HTH_ARAC"/>
    <property type="match status" value="1"/>
</dbReference>
<evidence type="ECO:0000313" key="6">
    <source>
        <dbReference type="EMBL" id="MBO3085231.1"/>
    </source>
</evidence>
<dbReference type="InterPro" id="IPR009057">
    <property type="entry name" value="Homeodomain-like_sf"/>
</dbReference>
<dbReference type="SUPFAM" id="SSF51215">
    <property type="entry name" value="Regulatory protein AraC"/>
    <property type="match status" value="1"/>
</dbReference>
<dbReference type="Gene3D" id="1.10.10.60">
    <property type="entry name" value="Homeodomain-like"/>
    <property type="match status" value="2"/>
</dbReference>
<reference evidence="6 7" key="1">
    <citation type="submission" date="2021-03" db="EMBL/GenBank/DDBJ databases">
        <title>novel species in genus Cellulomonas.</title>
        <authorList>
            <person name="Zhang G."/>
        </authorList>
    </citation>
    <scope>NUCLEOTIDE SEQUENCE [LARGE SCALE GENOMIC DNA]</scope>
    <source>
        <strain evidence="7">zg-ZUI188</strain>
    </source>
</reference>
<evidence type="ECO:0000256" key="1">
    <source>
        <dbReference type="ARBA" id="ARBA00023015"/>
    </source>
</evidence>
<dbReference type="PRINTS" id="PR00032">
    <property type="entry name" value="HTHARAC"/>
</dbReference>
<keyword evidence="4" id="KW-0804">Transcription</keyword>
<dbReference type="PROSITE" id="PS01124">
    <property type="entry name" value="HTH_ARAC_FAMILY_2"/>
    <property type="match status" value="1"/>
</dbReference>
<keyword evidence="3" id="KW-0010">Activator</keyword>
<accession>A0ABS3SHK1</accession>
<dbReference type="Proteomes" id="UP000678317">
    <property type="component" value="Unassembled WGS sequence"/>
</dbReference>
<dbReference type="PANTHER" id="PTHR46796:SF7">
    <property type="entry name" value="ARAC FAMILY TRANSCRIPTIONAL REGULATOR"/>
    <property type="match status" value="1"/>
</dbReference>
<comment type="caution">
    <text evidence="6">The sequence shown here is derived from an EMBL/GenBank/DDBJ whole genome shotgun (WGS) entry which is preliminary data.</text>
</comment>
<dbReference type="InterPro" id="IPR003313">
    <property type="entry name" value="AraC-bd"/>
</dbReference>
<evidence type="ECO:0000256" key="2">
    <source>
        <dbReference type="ARBA" id="ARBA00023125"/>
    </source>
</evidence>
<proteinExistence type="predicted"/>
<dbReference type="InterPro" id="IPR020449">
    <property type="entry name" value="Tscrpt_reg_AraC-type_HTH"/>
</dbReference>
<dbReference type="RefSeq" id="WP_208210373.1">
    <property type="nucleotide sequence ID" value="NZ_CP074404.1"/>
</dbReference>